<feature type="transmembrane region" description="Helical" evidence="1">
    <location>
        <begin position="12"/>
        <end position="29"/>
    </location>
</feature>
<dbReference type="AlphaFoldDB" id="A0A5B8C826"/>
<dbReference type="RefSeq" id="WP_139927530.1">
    <property type="nucleotide sequence ID" value="NZ_CP040915.1"/>
</dbReference>
<organism evidence="2 3">
    <name type="scientific">Georgenia yuyongxinii</name>
    <dbReference type="NCBI Taxonomy" id="2589797"/>
    <lineage>
        <taxon>Bacteria</taxon>
        <taxon>Bacillati</taxon>
        <taxon>Actinomycetota</taxon>
        <taxon>Actinomycetes</taxon>
        <taxon>Micrococcales</taxon>
        <taxon>Bogoriellaceae</taxon>
        <taxon>Georgenia</taxon>
    </lineage>
</organism>
<proteinExistence type="predicted"/>
<evidence type="ECO:0000313" key="3">
    <source>
        <dbReference type="Proteomes" id="UP000314616"/>
    </source>
</evidence>
<keyword evidence="1" id="KW-1133">Transmembrane helix</keyword>
<protein>
    <submittedName>
        <fullName evidence="2">Uncharacterized protein</fullName>
    </submittedName>
</protein>
<keyword evidence="1" id="KW-0472">Membrane</keyword>
<reference evidence="2 3" key="1">
    <citation type="submission" date="2019-05" db="EMBL/GenBank/DDBJ databases">
        <title>Georgenia *** sp. nov., and Georgenia *** sp. nov., isolated from the intestinal contents of plateau pika (Ochotona curzoniae) in the Qinghai-Tibet plateau of China.</title>
        <authorList>
            <person name="Tian Z."/>
        </authorList>
    </citation>
    <scope>NUCLEOTIDE SEQUENCE [LARGE SCALE GENOMIC DNA]</scope>
    <source>
        <strain evidence="2 3">Z443</strain>
    </source>
</reference>
<dbReference type="OrthoDB" id="4315400at2"/>
<evidence type="ECO:0000256" key="1">
    <source>
        <dbReference type="SAM" id="Phobius"/>
    </source>
</evidence>
<name>A0A5B8C826_9MICO</name>
<gene>
    <name evidence="2" type="ORF">FE374_05085</name>
</gene>
<sequence length="223" mass="25519">MPNAAKSVTTSVNWIAGIGGVAGLLAMFIPDVPAWMDQHGIAGWVTVLGLLILAPLLTVATVKARLNEQQLARAREQVERDRQQARKDVHLITELLDGWTVDSEFFETLVEDVDHNRFPVNLSRQIEDRWRRWDRDSREIKTVALKTKFDAVEDANRAYNSAIGEYMWTKDSGPRTERQYELLSVPAEWHHTQKRKAHDALADARFCLVRALRELFAVMHDYG</sequence>
<evidence type="ECO:0000313" key="2">
    <source>
        <dbReference type="EMBL" id="QDC24086.1"/>
    </source>
</evidence>
<feature type="transmembrane region" description="Helical" evidence="1">
    <location>
        <begin position="41"/>
        <end position="62"/>
    </location>
</feature>
<accession>A0A5B8C826</accession>
<keyword evidence="1" id="KW-0812">Transmembrane</keyword>
<dbReference type="KEGG" id="gyu:FE374_05085"/>
<dbReference type="EMBL" id="CP040915">
    <property type="protein sequence ID" value="QDC24086.1"/>
    <property type="molecule type" value="Genomic_DNA"/>
</dbReference>
<dbReference type="Proteomes" id="UP000314616">
    <property type="component" value="Chromosome"/>
</dbReference>